<protein>
    <submittedName>
        <fullName evidence="1">Uncharacterized protein</fullName>
    </submittedName>
</protein>
<sequence>MDQKYLYMRPSNFNGAVVQDPQAPILGPKAPNQAGRVGLLYFSSLLISGVAILDPEKYSSPAKLLTS</sequence>
<proteinExistence type="predicted"/>
<gene>
    <name evidence="1" type="ORF">HUJ06_027877</name>
</gene>
<comment type="caution">
    <text evidence="1">The sequence shown here is derived from an EMBL/GenBank/DDBJ whole genome shotgun (WGS) entry which is preliminary data.</text>
</comment>
<organism evidence="1 2">
    <name type="scientific">Nelumbo nucifera</name>
    <name type="common">Sacred lotus</name>
    <dbReference type="NCBI Taxonomy" id="4432"/>
    <lineage>
        <taxon>Eukaryota</taxon>
        <taxon>Viridiplantae</taxon>
        <taxon>Streptophyta</taxon>
        <taxon>Embryophyta</taxon>
        <taxon>Tracheophyta</taxon>
        <taxon>Spermatophyta</taxon>
        <taxon>Magnoliopsida</taxon>
        <taxon>Proteales</taxon>
        <taxon>Nelumbonaceae</taxon>
        <taxon>Nelumbo</taxon>
    </lineage>
</organism>
<evidence type="ECO:0000313" key="1">
    <source>
        <dbReference type="EMBL" id="DAD26409.1"/>
    </source>
</evidence>
<accession>A0A822Y511</accession>
<evidence type="ECO:0000313" key="2">
    <source>
        <dbReference type="Proteomes" id="UP000607653"/>
    </source>
</evidence>
<name>A0A822Y511_NELNU</name>
<reference evidence="1 2" key="1">
    <citation type="journal article" date="2020" name="Mol. Biol. Evol.">
        <title>Distinct Expression and Methylation Patterns for Genes with Different Fates following a Single Whole-Genome Duplication in Flowering Plants.</title>
        <authorList>
            <person name="Shi T."/>
            <person name="Rahmani R.S."/>
            <person name="Gugger P.F."/>
            <person name="Wang M."/>
            <person name="Li H."/>
            <person name="Zhang Y."/>
            <person name="Li Z."/>
            <person name="Wang Q."/>
            <person name="Van de Peer Y."/>
            <person name="Marchal K."/>
            <person name="Chen J."/>
        </authorList>
    </citation>
    <scope>NUCLEOTIDE SEQUENCE [LARGE SCALE GENOMIC DNA]</scope>
    <source>
        <tissue evidence="1">Leaf</tissue>
    </source>
</reference>
<dbReference type="EMBL" id="DUZY01000002">
    <property type="protein sequence ID" value="DAD26409.1"/>
    <property type="molecule type" value="Genomic_DNA"/>
</dbReference>
<dbReference type="AlphaFoldDB" id="A0A822Y511"/>
<keyword evidence="2" id="KW-1185">Reference proteome</keyword>
<dbReference type="Proteomes" id="UP000607653">
    <property type="component" value="Unassembled WGS sequence"/>
</dbReference>